<sequence length="68" mass="7872">MYQGGGGFVRVTHKTNESKKPETNHRLRWGWDVAKMEAERVTEKTYLMAITLEKEEDDKDIEADGGMR</sequence>
<dbReference type="AlphaFoldDB" id="A0AAW1CXB0"/>
<feature type="region of interest" description="Disordered" evidence="1">
    <location>
        <begin position="1"/>
        <end position="23"/>
    </location>
</feature>
<name>A0AAW1CXB0_9HEMI</name>
<keyword evidence="3" id="KW-1185">Reference proteome</keyword>
<protein>
    <submittedName>
        <fullName evidence="2">Uncharacterized protein</fullName>
    </submittedName>
</protein>
<feature type="compositionally biased region" description="Basic and acidic residues" evidence="1">
    <location>
        <begin position="14"/>
        <end position="23"/>
    </location>
</feature>
<evidence type="ECO:0000313" key="2">
    <source>
        <dbReference type="EMBL" id="KAK9502319.1"/>
    </source>
</evidence>
<comment type="caution">
    <text evidence="2">The sequence shown here is derived from an EMBL/GenBank/DDBJ whole genome shotgun (WGS) entry which is preliminary data.</text>
</comment>
<dbReference type="Proteomes" id="UP001461498">
    <property type="component" value="Unassembled WGS sequence"/>
</dbReference>
<gene>
    <name evidence="2" type="ORF">O3M35_011112</name>
</gene>
<dbReference type="EMBL" id="JAPXFL010000008">
    <property type="protein sequence ID" value="KAK9502319.1"/>
    <property type="molecule type" value="Genomic_DNA"/>
</dbReference>
<organism evidence="2 3">
    <name type="scientific">Rhynocoris fuscipes</name>
    <dbReference type="NCBI Taxonomy" id="488301"/>
    <lineage>
        <taxon>Eukaryota</taxon>
        <taxon>Metazoa</taxon>
        <taxon>Ecdysozoa</taxon>
        <taxon>Arthropoda</taxon>
        <taxon>Hexapoda</taxon>
        <taxon>Insecta</taxon>
        <taxon>Pterygota</taxon>
        <taxon>Neoptera</taxon>
        <taxon>Paraneoptera</taxon>
        <taxon>Hemiptera</taxon>
        <taxon>Heteroptera</taxon>
        <taxon>Panheteroptera</taxon>
        <taxon>Cimicomorpha</taxon>
        <taxon>Reduviidae</taxon>
        <taxon>Harpactorinae</taxon>
        <taxon>Harpactorini</taxon>
        <taxon>Rhynocoris</taxon>
    </lineage>
</organism>
<accession>A0AAW1CXB0</accession>
<evidence type="ECO:0000313" key="3">
    <source>
        <dbReference type="Proteomes" id="UP001461498"/>
    </source>
</evidence>
<reference evidence="2 3" key="1">
    <citation type="submission" date="2022-12" db="EMBL/GenBank/DDBJ databases">
        <title>Chromosome-level genome assembly of true bugs.</title>
        <authorList>
            <person name="Ma L."/>
            <person name="Li H."/>
        </authorList>
    </citation>
    <scope>NUCLEOTIDE SEQUENCE [LARGE SCALE GENOMIC DNA]</scope>
    <source>
        <strain evidence="2">Lab_2022b</strain>
    </source>
</reference>
<evidence type="ECO:0000256" key="1">
    <source>
        <dbReference type="SAM" id="MobiDB-lite"/>
    </source>
</evidence>
<proteinExistence type="predicted"/>